<name>A0A316AHD2_9BACT</name>
<dbReference type="OrthoDB" id="1036397at2"/>
<sequence>MIQVFITDLRDPSQANTLLDTLEASLEGLKINFDFSDTNQPFPCGHTILRTEGDDIHTEKLLYILNKSGVACSPLEERVCY</sequence>
<dbReference type="RefSeq" id="WP_109675938.1">
    <property type="nucleotide sequence ID" value="NZ_QGDT01000009.1"/>
</dbReference>
<protein>
    <submittedName>
        <fullName evidence="1">Uncharacterized protein</fullName>
    </submittedName>
</protein>
<evidence type="ECO:0000313" key="2">
    <source>
        <dbReference type="Proteomes" id="UP000245880"/>
    </source>
</evidence>
<organism evidence="1 2">
    <name type="scientific">Dyadobacter jejuensis</name>
    <dbReference type="NCBI Taxonomy" id="1082580"/>
    <lineage>
        <taxon>Bacteria</taxon>
        <taxon>Pseudomonadati</taxon>
        <taxon>Bacteroidota</taxon>
        <taxon>Cytophagia</taxon>
        <taxon>Cytophagales</taxon>
        <taxon>Spirosomataceae</taxon>
        <taxon>Dyadobacter</taxon>
    </lineage>
</organism>
<dbReference type="EMBL" id="QGDT01000009">
    <property type="protein sequence ID" value="PWJ57041.1"/>
    <property type="molecule type" value="Genomic_DNA"/>
</dbReference>
<dbReference type="Proteomes" id="UP000245880">
    <property type="component" value="Unassembled WGS sequence"/>
</dbReference>
<evidence type="ECO:0000313" key="1">
    <source>
        <dbReference type="EMBL" id="PWJ57041.1"/>
    </source>
</evidence>
<comment type="caution">
    <text evidence="1">The sequence shown here is derived from an EMBL/GenBank/DDBJ whole genome shotgun (WGS) entry which is preliminary data.</text>
</comment>
<keyword evidence="2" id="KW-1185">Reference proteome</keyword>
<gene>
    <name evidence="1" type="ORF">CLV98_109151</name>
</gene>
<dbReference type="AlphaFoldDB" id="A0A316AHD2"/>
<reference evidence="1 2" key="1">
    <citation type="submission" date="2018-03" db="EMBL/GenBank/DDBJ databases">
        <title>Genomic Encyclopedia of Archaeal and Bacterial Type Strains, Phase II (KMG-II): from individual species to whole genera.</title>
        <authorList>
            <person name="Goeker M."/>
        </authorList>
    </citation>
    <scope>NUCLEOTIDE SEQUENCE [LARGE SCALE GENOMIC DNA]</scope>
    <source>
        <strain evidence="1 2">DSM 100346</strain>
    </source>
</reference>
<proteinExistence type="predicted"/>
<accession>A0A316AHD2</accession>